<organism evidence="2 3">
    <name type="scientific">Anaeramoeba ignava</name>
    <name type="common">Anaerobic marine amoeba</name>
    <dbReference type="NCBI Taxonomy" id="1746090"/>
    <lineage>
        <taxon>Eukaryota</taxon>
        <taxon>Metamonada</taxon>
        <taxon>Anaeramoebidae</taxon>
        <taxon>Anaeramoeba</taxon>
    </lineage>
</organism>
<feature type="chain" id="PRO_5040187150" evidence="1">
    <location>
        <begin position="29"/>
        <end position="513"/>
    </location>
</feature>
<dbReference type="Proteomes" id="UP001149090">
    <property type="component" value="Unassembled WGS sequence"/>
</dbReference>
<evidence type="ECO:0000313" key="2">
    <source>
        <dbReference type="EMBL" id="KAJ5069739.1"/>
    </source>
</evidence>
<sequence length="513" mass="61137">MHPATFRIIRLLIHSLILPFAMKSSHFAQNFISVINDYVEKPLNKDDLVNMIHLHIQNDLDILSRYHGISEFQGMIYYHETLNSITGNDLQNCDLKKEEYKKATSRNSFEDLFSKVFKEKSEDIIKNIRIQDEKCPILQKLKFREDQINLFGLEKKEMQQVIKLLDNENSEHQGIEYKTVKFILDNSEDLDLLVLCEGFIKFASVVTNKLNGRITREKAKQMTIQEFLSEENNNQIKIDNIHSLFNQFKDFWRLCFPKVKYLLELYGIKEEKIPKEINEENYVDIILVGNDQSNMAIPIFIHHLLNIHNNLVKSETFRLFFQKNSVDQSFYQGSYPLVFPLKKTNDFESTKILKFDFKEFQDFVNNQLVDNLDTIYQYICAKLRYFSQSTILLFEIENFVYFNEESKIQVDFLQDPKWKQEFIPNSEWETIKDELIQNHLFDFFKMMIKNVVLICRNISLNEQNMFLIDLSILKFLNSKLDCSYFNQIGEFCPEFKENIKLKHLLFLFQKNLI</sequence>
<accession>A0A9Q0LCB8</accession>
<keyword evidence="3" id="KW-1185">Reference proteome</keyword>
<name>A0A9Q0LCB8_ANAIG</name>
<dbReference type="OrthoDB" id="2423195at2759"/>
<protein>
    <submittedName>
        <fullName evidence="2">Uncharacterized protein</fullName>
    </submittedName>
</protein>
<comment type="caution">
    <text evidence="2">The sequence shown here is derived from an EMBL/GenBank/DDBJ whole genome shotgun (WGS) entry which is preliminary data.</text>
</comment>
<reference evidence="2" key="1">
    <citation type="submission" date="2022-10" db="EMBL/GenBank/DDBJ databases">
        <title>Novel sulphate-reducing endosymbionts in the free-living metamonad Anaeramoeba.</title>
        <authorList>
            <person name="Jerlstrom-Hultqvist J."/>
            <person name="Cepicka I."/>
            <person name="Gallot-Lavallee L."/>
            <person name="Salas-Leiva D."/>
            <person name="Curtis B.A."/>
            <person name="Zahonova K."/>
            <person name="Pipaliya S."/>
            <person name="Dacks J."/>
            <person name="Roger A.J."/>
        </authorList>
    </citation>
    <scope>NUCLEOTIDE SEQUENCE</scope>
    <source>
        <strain evidence="2">BMAN</strain>
    </source>
</reference>
<keyword evidence="1" id="KW-0732">Signal</keyword>
<proteinExistence type="predicted"/>
<gene>
    <name evidence="2" type="ORF">M0811_02316</name>
</gene>
<dbReference type="EMBL" id="JAPDFW010000103">
    <property type="protein sequence ID" value="KAJ5069739.1"/>
    <property type="molecule type" value="Genomic_DNA"/>
</dbReference>
<dbReference type="AlphaFoldDB" id="A0A9Q0LCB8"/>
<evidence type="ECO:0000256" key="1">
    <source>
        <dbReference type="SAM" id="SignalP"/>
    </source>
</evidence>
<evidence type="ECO:0000313" key="3">
    <source>
        <dbReference type="Proteomes" id="UP001149090"/>
    </source>
</evidence>
<feature type="signal peptide" evidence="1">
    <location>
        <begin position="1"/>
        <end position="28"/>
    </location>
</feature>